<dbReference type="InterPro" id="IPR008948">
    <property type="entry name" value="L-Aspartase-like"/>
</dbReference>
<dbReference type="Gene3D" id="1.20.200.10">
    <property type="entry name" value="Fumarase/aspartase (Central domain)"/>
    <property type="match status" value="1"/>
</dbReference>
<dbReference type="Gene3D" id="1.10.40.30">
    <property type="entry name" value="Fumarase/aspartase (C-terminal domain)"/>
    <property type="match status" value="1"/>
</dbReference>
<name>F0W2N1_9STRA</name>
<dbReference type="InterPro" id="IPR000362">
    <property type="entry name" value="Fumarate_lyase_fam"/>
</dbReference>
<dbReference type="GO" id="GO:0070626">
    <property type="term" value="F:(S)-2-(5-amino-1-(5-phospho-D-ribosyl)imidazole-4-carboxamido) succinate lyase (fumarate-forming) activity"/>
    <property type="evidence" value="ECO:0007669"/>
    <property type="project" value="TreeGrafter"/>
</dbReference>
<dbReference type="CDD" id="cd03302">
    <property type="entry name" value="Adenylsuccinate_lyase_2"/>
    <property type="match status" value="1"/>
</dbReference>
<evidence type="ECO:0000256" key="5">
    <source>
        <dbReference type="ARBA" id="ARBA00011668"/>
    </source>
</evidence>
<organism evidence="14">
    <name type="scientific">Albugo laibachii Nc14</name>
    <dbReference type="NCBI Taxonomy" id="890382"/>
    <lineage>
        <taxon>Eukaryota</taxon>
        <taxon>Sar</taxon>
        <taxon>Stramenopiles</taxon>
        <taxon>Oomycota</taxon>
        <taxon>Peronosporomycetes</taxon>
        <taxon>Albuginales</taxon>
        <taxon>Albuginaceae</taxon>
        <taxon>Albugo</taxon>
    </lineage>
</organism>
<dbReference type="InterPro" id="IPR019468">
    <property type="entry name" value="AdenyloSucc_lyase_C"/>
</dbReference>
<dbReference type="PROSITE" id="PS00163">
    <property type="entry name" value="FUMARATE_LYASES"/>
    <property type="match status" value="1"/>
</dbReference>
<dbReference type="SMART" id="SM00998">
    <property type="entry name" value="ADSL_C"/>
    <property type="match status" value="1"/>
</dbReference>
<reference evidence="14" key="2">
    <citation type="submission" date="2011-02" db="EMBL/GenBank/DDBJ databases">
        <authorList>
            <person name="MacLean D."/>
        </authorList>
    </citation>
    <scope>NUCLEOTIDE SEQUENCE</scope>
</reference>
<evidence type="ECO:0000256" key="7">
    <source>
        <dbReference type="ARBA" id="ARBA00017058"/>
    </source>
</evidence>
<dbReference type="Pfam" id="PF10397">
    <property type="entry name" value="ADSL_C"/>
    <property type="match status" value="1"/>
</dbReference>
<evidence type="ECO:0000256" key="9">
    <source>
        <dbReference type="ARBA" id="ARBA00023239"/>
    </source>
</evidence>
<evidence type="ECO:0000256" key="2">
    <source>
        <dbReference type="ARBA" id="ARBA00004706"/>
    </source>
</evidence>
<feature type="domain" description="Adenylosuccinate lyase C-terminal" evidence="13">
    <location>
        <begin position="421"/>
        <end position="505"/>
    </location>
</feature>
<dbReference type="GO" id="GO:0005829">
    <property type="term" value="C:cytosol"/>
    <property type="evidence" value="ECO:0007669"/>
    <property type="project" value="TreeGrafter"/>
</dbReference>
<evidence type="ECO:0000256" key="12">
    <source>
        <dbReference type="RuleBase" id="RU361172"/>
    </source>
</evidence>
<dbReference type="Pfam" id="PF00206">
    <property type="entry name" value="Lyase_1"/>
    <property type="match status" value="1"/>
</dbReference>
<evidence type="ECO:0000256" key="8">
    <source>
        <dbReference type="ARBA" id="ARBA00022755"/>
    </source>
</evidence>
<reference evidence="14" key="1">
    <citation type="journal article" date="2011" name="PLoS Biol.">
        <title>Gene gain and loss during evolution of obligate parasitism in the white rust pathogen of Arabidopsis thaliana.</title>
        <authorList>
            <person name="Kemen E."/>
            <person name="Gardiner A."/>
            <person name="Schultz-Larsen T."/>
            <person name="Kemen A.C."/>
            <person name="Balmuth A.L."/>
            <person name="Robert-Seilaniantz A."/>
            <person name="Bailey K."/>
            <person name="Holub E."/>
            <person name="Studholme D.J."/>
            <person name="Maclean D."/>
            <person name="Jones J.D."/>
        </authorList>
    </citation>
    <scope>NUCLEOTIDE SEQUENCE</scope>
</reference>
<dbReference type="InterPro" id="IPR020557">
    <property type="entry name" value="Fumarate_lyase_CS"/>
</dbReference>
<comment type="catalytic activity">
    <reaction evidence="11 12">
        <text>N(6)-(1,2-dicarboxyethyl)-AMP = fumarate + AMP</text>
        <dbReference type="Rhea" id="RHEA:16853"/>
        <dbReference type="ChEBI" id="CHEBI:29806"/>
        <dbReference type="ChEBI" id="CHEBI:57567"/>
        <dbReference type="ChEBI" id="CHEBI:456215"/>
        <dbReference type="EC" id="4.3.2.2"/>
    </reaction>
</comment>
<dbReference type="InterPro" id="IPR022761">
    <property type="entry name" value="Fumarate_lyase_N"/>
</dbReference>
<dbReference type="SUPFAM" id="SSF48557">
    <property type="entry name" value="L-aspartase-like"/>
    <property type="match status" value="1"/>
</dbReference>
<comment type="subunit">
    <text evidence="5">Homotetramer. Residues from neighboring subunits contribute catalytic and substrate-binding residues to each active site.</text>
</comment>
<dbReference type="Gene3D" id="1.10.275.60">
    <property type="match status" value="1"/>
</dbReference>
<comment type="catalytic activity">
    <reaction evidence="1 12">
        <text>(2S)-2-[5-amino-1-(5-phospho-beta-D-ribosyl)imidazole-4-carboxamido]succinate = 5-amino-1-(5-phospho-beta-D-ribosyl)imidazole-4-carboxamide + fumarate</text>
        <dbReference type="Rhea" id="RHEA:23920"/>
        <dbReference type="ChEBI" id="CHEBI:29806"/>
        <dbReference type="ChEBI" id="CHEBI:58443"/>
        <dbReference type="ChEBI" id="CHEBI:58475"/>
        <dbReference type="EC" id="4.3.2.2"/>
    </reaction>
</comment>
<evidence type="ECO:0000256" key="10">
    <source>
        <dbReference type="ARBA" id="ARBA00030717"/>
    </source>
</evidence>
<sequence length="530" mass="60124">MIFCVLLFESASNLHDGIRRLLFSANYDDNHSILTNPKVCSIRALMATNSAQLHDQYEHPLVSRYATKEMSEIWSPNRKFSTWRRLWLALGTAEKELGIDITDAQLQQMREHLTDIDYEYAAEMEKKFRHDVMAHVHTFGKAAPLAMPIIHLGATSCFVGDNADIVQMKEALKLIQRKLLQTIESLSTFAFEYKDMPTMGFTHFQPAQLVTVGKRAALWLQDFWLDFQRLEHEMDHLPMRGIKGTTGTQASFLNLFGGDHDKVNKLNDLVATQMGFEKVIPLSGQTYSRKLDYFVLSLLSGIAQSAYKLAGDLRLLANMKEIEEPFEKNQIGSSAMAYKRNPMRSERICSLARYVISLTDNAAHTHASQWLERTLDDSANRRMVLPEAFLAVDVILNLIVNVSSGLQVWPNVIKAHIRAELPFMATENILMACVQAGGDRQELHEAIREHSMAAGYRVKGEGVSNDLMERIAKDARFLAVHDRLESLVDPKLFIGRCPQQVEEFIQEHITPLLEQYSTLLTVENVDSVNV</sequence>
<evidence type="ECO:0000256" key="11">
    <source>
        <dbReference type="ARBA" id="ARBA00047513"/>
    </source>
</evidence>
<comment type="pathway">
    <text evidence="3 12">Purine metabolism; AMP biosynthesis via de novo pathway; AMP from IMP: step 2/2.</text>
</comment>
<gene>
    <name evidence="14" type="ORF">ALNC14_014600</name>
</gene>
<dbReference type="PANTHER" id="PTHR43172">
    <property type="entry name" value="ADENYLOSUCCINATE LYASE"/>
    <property type="match status" value="1"/>
</dbReference>
<comment type="similarity">
    <text evidence="4 12">Belongs to the lyase 1 family. Adenylosuccinate lyase subfamily.</text>
</comment>
<dbReference type="GO" id="GO:0006189">
    <property type="term" value="P:'de novo' IMP biosynthetic process"/>
    <property type="evidence" value="ECO:0007669"/>
    <property type="project" value="UniProtKB-UniPathway"/>
</dbReference>
<dbReference type="NCBIfam" id="TIGR00928">
    <property type="entry name" value="purB"/>
    <property type="match status" value="1"/>
</dbReference>
<evidence type="ECO:0000256" key="6">
    <source>
        <dbReference type="ARBA" id="ARBA00012339"/>
    </source>
</evidence>
<dbReference type="FunFam" id="1.10.275.60:FF:000001">
    <property type="entry name" value="Adenylosuccinate lyase"/>
    <property type="match status" value="1"/>
</dbReference>
<evidence type="ECO:0000256" key="3">
    <source>
        <dbReference type="ARBA" id="ARBA00004734"/>
    </source>
</evidence>
<evidence type="ECO:0000259" key="13">
    <source>
        <dbReference type="SMART" id="SM00998"/>
    </source>
</evidence>
<dbReference type="AlphaFoldDB" id="F0W2N1"/>
<proteinExistence type="inferred from homology"/>
<evidence type="ECO:0000256" key="4">
    <source>
        <dbReference type="ARBA" id="ARBA00008273"/>
    </source>
</evidence>
<dbReference type="GO" id="GO:0004018">
    <property type="term" value="F:N6-(1,2-dicarboxyethyl)AMP AMP-lyase (fumarate-forming) activity"/>
    <property type="evidence" value="ECO:0007669"/>
    <property type="project" value="InterPro"/>
</dbReference>
<dbReference type="PANTHER" id="PTHR43172:SF1">
    <property type="entry name" value="ADENYLOSUCCINATE LYASE"/>
    <property type="match status" value="1"/>
</dbReference>
<dbReference type="HOGENOM" id="CLU_030949_1_1_1"/>
<dbReference type="EC" id="4.3.2.2" evidence="6 12"/>
<dbReference type="UniPathway" id="UPA00074">
    <property type="reaction ID" value="UER00132"/>
</dbReference>
<dbReference type="PRINTS" id="PR00149">
    <property type="entry name" value="FUMRATELYASE"/>
</dbReference>
<evidence type="ECO:0000313" key="14">
    <source>
        <dbReference type="EMBL" id="CCA15317.1"/>
    </source>
</evidence>
<keyword evidence="8 12" id="KW-0658">Purine biosynthesis</keyword>
<accession>F0W2N1</accession>
<dbReference type="GO" id="GO:0044208">
    <property type="term" value="P:'de novo' AMP biosynthetic process"/>
    <property type="evidence" value="ECO:0007669"/>
    <property type="project" value="UniProtKB-UniPathway"/>
</dbReference>
<comment type="pathway">
    <text evidence="2 12">Purine metabolism; IMP biosynthesis via de novo pathway; 5-amino-1-(5-phospho-D-ribosyl)imidazole-4-carboxamide from 5-amino-1-(5-phospho-D-ribosyl)imidazole-4-carboxylate: step 2/2.</text>
</comment>
<protein>
    <recommendedName>
        <fullName evidence="7 12">Adenylosuccinate lyase</fullName>
        <shortName evidence="12">ASL</shortName>
        <ecNumber evidence="6 12">4.3.2.2</ecNumber>
    </recommendedName>
    <alternativeName>
        <fullName evidence="10 12">Adenylosuccinase</fullName>
    </alternativeName>
</protein>
<dbReference type="EMBL" id="FR824055">
    <property type="protein sequence ID" value="CCA15317.1"/>
    <property type="molecule type" value="Genomic_DNA"/>
</dbReference>
<dbReference type="UniPathway" id="UPA00075">
    <property type="reaction ID" value="UER00336"/>
</dbReference>
<evidence type="ECO:0000256" key="1">
    <source>
        <dbReference type="ARBA" id="ARBA00000598"/>
    </source>
</evidence>
<dbReference type="InterPro" id="IPR004769">
    <property type="entry name" value="Pur_lyase"/>
</dbReference>
<keyword evidence="9 12" id="KW-0456">Lyase</keyword>